<evidence type="ECO:0000313" key="1">
    <source>
        <dbReference type="EMBL" id="GEZ34523.1"/>
    </source>
</evidence>
<sequence>MKLKVMMMSEVLLMKRQIKIRIKMMMMMSLKRNRMRKKVKNVLVKTRMLMKKVKKNMMMMIIIALILPTLMMKEHNHTPTIMKYLKKERMLLIQRKKIPLILNIKKMILKSTSSHSISSNFGNQFLVNSPNAFLTGTIPENTDKEITSMMDIEIQQDVPLVQNKPLHEVKVFVIPETTQQPPSTPPASPRPATEDPVALVINFEVLKHEVSVKKEEYKDFIQETVVNEVKNQLSKILSKAVSNFATPVIQNTIKESLEQTPVVSAKSSSQPQSSYAIAESLTEFKLMKILMEKIKKSPKIPKKDWFKDYLKLEVLDPEWNTVKTVDDTPKQPWFNQMVQAMKPPLIFDELMSTPIDFLAFANHL</sequence>
<gene>
    <name evidence="1" type="ORF">Tci_506496</name>
</gene>
<organism evidence="1">
    <name type="scientific">Tanacetum cinerariifolium</name>
    <name type="common">Dalmatian daisy</name>
    <name type="synonym">Chrysanthemum cinerariifolium</name>
    <dbReference type="NCBI Taxonomy" id="118510"/>
    <lineage>
        <taxon>Eukaryota</taxon>
        <taxon>Viridiplantae</taxon>
        <taxon>Streptophyta</taxon>
        <taxon>Embryophyta</taxon>
        <taxon>Tracheophyta</taxon>
        <taxon>Spermatophyta</taxon>
        <taxon>Magnoliopsida</taxon>
        <taxon>eudicotyledons</taxon>
        <taxon>Gunneridae</taxon>
        <taxon>Pentapetalae</taxon>
        <taxon>asterids</taxon>
        <taxon>campanulids</taxon>
        <taxon>Asterales</taxon>
        <taxon>Asteraceae</taxon>
        <taxon>Asteroideae</taxon>
        <taxon>Anthemideae</taxon>
        <taxon>Anthemidinae</taxon>
        <taxon>Tanacetum</taxon>
    </lineage>
</organism>
<accession>A0A699ICI0</accession>
<reference evidence="1" key="1">
    <citation type="journal article" date="2019" name="Sci. Rep.">
        <title>Draft genome of Tanacetum cinerariifolium, the natural source of mosquito coil.</title>
        <authorList>
            <person name="Yamashiro T."/>
            <person name="Shiraishi A."/>
            <person name="Satake H."/>
            <person name="Nakayama K."/>
        </authorList>
    </citation>
    <scope>NUCLEOTIDE SEQUENCE</scope>
</reference>
<comment type="caution">
    <text evidence="1">The sequence shown here is derived from an EMBL/GenBank/DDBJ whole genome shotgun (WGS) entry which is preliminary data.</text>
</comment>
<proteinExistence type="predicted"/>
<name>A0A699ICI0_TANCI</name>
<dbReference type="EMBL" id="BKCJ010267860">
    <property type="protein sequence ID" value="GEZ34523.1"/>
    <property type="molecule type" value="Genomic_DNA"/>
</dbReference>
<dbReference type="AlphaFoldDB" id="A0A699ICI0"/>
<protein>
    <submittedName>
        <fullName evidence="1">Uncharacterized protein</fullName>
    </submittedName>
</protein>